<keyword evidence="2" id="KW-1185">Reference proteome</keyword>
<gene>
    <name evidence="1" type="ORF">KUCA_T00001354001</name>
</gene>
<proteinExistence type="predicted"/>
<dbReference type="AlphaFoldDB" id="W6MU21"/>
<sequence>MEDPIFSHSGDYLNKLLKSDEYSSTLKRLDADLGDIDKKALSSAFSLVQIAGKLDMPGLTGEDGYVNSTVLISQASKVLRTFLCLSATDKHFCLRSCETLLTADVLKPLIQRSLTCLSERSSDSATALDVGVILMFALHSRTSFECLSQLLTDVNASKSSATALGPLSGLSYLKHEHNLSNSSVDIFKLKYAHNLVISLAHVPHEDIVTILCHAFADVKGDVMLEEHLAIYAMQKPGFLNQLEDLLKFECPANVSLALQYFLSRISNRLALHFDRLRSTDAVNVVRSHMDASFKAIIGSNLDEDRWSPTSASIEVLTELVNQNLSISLLEESAFINNLHLALKVLNVSLEANPANVNKLCDLIDDHALTLSLPSLLSNSIYLICVGLGPLGYPLLPELGAQFEFSNPPIPKKDSLFYPESAYTPSPFSAMFAGKSSSTANATSLMQCLALATDIQQKVLDTVAKSASSLPIVFTSGSMRSDELDTDLPYDGEKVNASQPGSVLDGLNLRLLGLEVDQNLSSQLLGLNAQTYAASLGSDNAFARDVLTISNRICDHCSNGLQKLYLAYEDVAIFCLTKMLTGLSESHPSLIPFCSKVLAQLLSAVDMSQNPLVKNVLMRFMNTFSPHLLDSSDPRPEMSVRAMSDVSYSDPEDLPPPITPLHLLSEIAGPNQQMDYLRTPSEALNPFKVGGLFLGPSPIWGANNSDGANAPSFILQNETPTSLGSIWG</sequence>
<dbReference type="RefSeq" id="XP_022457397.1">
    <property type="nucleotide sequence ID" value="XM_022603524.1"/>
</dbReference>
<name>W6MU21_9ASCO</name>
<organism evidence="1 2">
    <name type="scientific">Kuraishia capsulata CBS 1993</name>
    <dbReference type="NCBI Taxonomy" id="1382522"/>
    <lineage>
        <taxon>Eukaryota</taxon>
        <taxon>Fungi</taxon>
        <taxon>Dikarya</taxon>
        <taxon>Ascomycota</taxon>
        <taxon>Saccharomycotina</taxon>
        <taxon>Pichiomycetes</taxon>
        <taxon>Pichiales</taxon>
        <taxon>Pichiaceae</taxon>
        <taxon>Kuraishia</taxon>
    </lineage>
</organism>
<dbReference type="GeneID" id="34518785"/>
<accession>W6MU21</accession>
<dbReference type="Proteomes" id="UP000019384">
    <property type="component" value="Unassembled WGS sequence"/>
</dbReference>
<reference evidence="1" key="1">
    <citation type="submission" date="2013-12" db="EMBL/GenBank/DDBJ databases">
        <authorList>
            <person name="Genoscope - CEA"/>
        </authorList>
    </citation>
    <scope>NUCLEOTIDE SEQUENCE</scope>
    <source>
        <strain evidence="1">CBS 1993</strain>
    </source>
</reference>
<protein>
    <submittedName>
        <fullName evidence="1">Uncharacterized protein</fullName>
    </submittedName>
</protein>
<evidence type="ECO:0000313" key="2">
    <source>
        <dbReference type="Proteomes" id="UP000019384"/>
    </source>
</evidence>
<dbReference type="EMBL" id="HG793126">
    <property type="protein sequence ID" value="CDK25385.1"/>
    <property type="molecule type" value="Genomic_DNA"/>
</dbReference>
<reference evidence="1" key="2">
    <citation type="submission" date="2014-02" db="EMBL/GenBank/DDBJ databases">
        <title>Complete DNA sequence of /Kuraishia capsulata/ illustrates novel genomic features among budding yeasts (/Saccharomycotina/).</title>
        <authorList>
            <person name="Morales L."/>
            <person name="Noel B."/>
            <person name="Porcel B."/>
            <person name="Marcet-Houben M."/>
            <person name="Hullo M-F."/>
            <person name="Sacerdot C."/>
            <person name="Tekaia F."/>
            <person name="Leh-Louis V."/>
            <person name="Despons L."/>
            <person name="Khanna V."/>
            <person name="Aury J-M."/>
            <person name="Barbe V."/>
            <person name="Couloux A."/>
            <person name="Labadie K."/>
            <person name="Pelletier E."/>
            <person name="Souciet J-L."/>
            <person name="Boekhout T."/>
            <person name="Gabaldon T."/>
            <person name="Wincker P."/>
            <person name="Dujon B."/>
        </authorList>
    </citation>
    <scope>NUCLEOTIDE SEQUENCE</scope>
    <source>
        <strain evidence="1">CBS 1993</strain>
    </source>
</reference>
<evidence type="ECO:0000313" key="1">
    <source>
        <dbReference type="EMBL" id="CDK25385.1"/>
    </source>
</evidence>
<dbReference type="HOGENOM" id="CLU_380851_0_0_1"/>